<keyword evidence="2" id="KW-0732">Signal</keyword>
<dbReference type="InterPro" id="IPR000383">
    <property type="entry name" value="Xaa-Pro-like_dom"/>
</dbReference>
<dbReference type="SUPFAM" id="SSF53474">
    <property type="entry name" value="alpha/beta-Hydrolases"/>
    <property type="match status" value="1"/>
</dbReference>
<dbReference type="Gene3D" id="1.10.3020.10">
    <property type="entry name" value="alpha-amino acid ester hydrolase ( Helical cap domain)"/>
    <property type="match status" value="1"/>
</dbReference>
<keyword evidence="1" id="KW-0378">Hydrolase</keyword>
<dbReference type="InterPro" id="IPR005674">
    <property type="entry name" value="CocE/Ser_esterase"/>
</dbReference>
<evidence type="ECO:0000256" key="1">
    <source>
        <dbReference type="ARBA" id="ARBA00022801"/>
    </source>
</evidence>
<protein>
    <recommendedName>
        <fullName evidence="3">Xaa-Pro dipeptidyl-peptidase C-terminal domain-containing protein</fullName>
    </recommendedName>
</protein>
<evidence type="ECO:0000313" key="5">
    <source>
        <dbReference type="Proteomes" id="UP000192934"/>
    </source>
</evidence>
<dbReference type="InterPro" id="IPR050585">
    <property type="entry name" value="Xaa-Pro_dipeptidyl-ppase/CocE"/>
</dbReference>
<dbReference type="OrthoDB" id="9806163at2"/>
<dbReference type="InterPro" id="IPR013736">
    <property type="entry name" value="Xaa-Pro_dipept_C"/>
</dbReference>
<dbReference type="SUPFAM" id="SSF49785">
    <property type="entry name" value="Galactose-binding domain-like"/>
    <property type="match status" value="1"/>
</dbReference>
<accession>A0A1X7G4T4</accession>
<feature type="domain" description="Xaa-Pro dipeptidyl-peptidase C-terminal" evidence="3">
    <location>
        <begin position="332"/>
        <end position="585"/>
    </location>
</feature>
<dbReference type="GO" id="GO:0008239">
    <property type="term" value="F:dipeptidyl-peptidase activity"/>
    <property type="evidence" value="ECO:0007669"/>
    <property type="project" value="InterPro"/>
</dbReference>
<evidence type="ECO:0000313" key="4">
    <source>
        <dbReference type="EMBL" id="SMF63498.1"/>
    </source>
</evidence>
<keyword evidence="5" id="KW-1185">Reference proteome</keyword>
<dbReference type="EMBL" id="LT840185">
    <property type="protein sequence ID" value="SMF63498.1"/>
    <property type="molecule type" value="Genomic_DNA"/>
</dbReference>
<dbReference type="SMART" id="SM00939">
    <property type="entry name" value="PepX_C"/>
    <property type="match status" value="1"/>
</dbReference>
<dbReference type="Pfam" id="PF02129">
    <property type="entry name" value="Peptidase_S15"/>
    <property type="match status" value="1"/>
</dbReference>
<name>A0A1X7G4T4_9SPHN</name>
<dbReference type="Pfam" id="PF08530">
    <property type="entry name" value="PepX_C"/>
    <property type="match status" value="1"/>
</dbReference>
<gene>
    <name evidence="4" type="ORF">SAMN06295910_1088</name>
</gene>
<feature type="chain" id="PRO_5012824006" description="Xaa-Pro dipeptidyl-peptidase C-terminal domain-containing protein" evidence="2">
    <location>
        <begin position="22"/>
        <end position="592"/>
    </location>
</feature>
<dbReference type="PANTHER" id="PTHR43056">
    <property type="entry name" value="PEPTIDASE S9 PROLYL OLIGOPEPTIDASE"/>
    <property type="match status" value="1"/>
</dbReference>
<organism evidence="4 5">
    <name type="scientific">Allosphingosinicella indica</name>
    <dbReference type="NCBI Taxonomy" id="941907"/>
    <lineage>
        <taxon>Bacteria</taxon>
        <taxon>Pseudomonadati</taxon>
        <taxon>Pseudomonadota</taxon>
        <taxon>Alphaproteobacteria</taxon>
        <taxon>Sphingomonadales</taxon>
        <taxon>Sphingomonadaceae</taxon>
        <taxon>Allosphingosinicella</taxon>
    </lineage>
</organism>
<dbReference type="InterPro" id="IPR029058">
    <property type="entry name" value="AB_hydrolase_fold"/>
</dbReference>
<evidence type="ECO:0000256" key="2">
    <source>
        <dbReference type="SAM" id="SignalP"/>
    </source>
</evidence>
<proteinExistence type="predicted"/>
<dbReference type="STRING" id="941907.SAMN06295910_1088"/>
<evidence type="ECO:0000259" key="3">
    <source>
        <dbReference type="SMART" id="SM00939"/>
    </source>
</evidence>
<dbReference type="Gene3D" id="3.40.50.1820">
    <property type="entry name" value="alpha/beta hydrolase"/>
    <property type="match status" value="1"/>
</dbReference>
<feature type="signal peptide" evidence="2">
    <location>
        <begin position="1"/>
        <end position="21"/>
    </location>
</feature>
<dbReference type="AlphaFoldDB" id="A0A1X7G4T4"/>
<dbReference type="InterPro" id="IPR008979">
    <property type="entry name" value="Galactose-bd-like_sf"/>
</dbReference>
<dbReference type="Proteomes" id="UP000192934">
    <property type="component" value="Chromosome I"/>
</dbReference>
<dbReference type="RefSeq" id="WP_085217860.1">
    <property type="nucleotide sequence ID" value="NZ_LT840185.1"/>
</dbReference>
<dbReference type="NCBIfam" id="TIGR00976">
    <property type="entry name" value="CocE_NonD"/>
    <property type="match status" value="1"/>
</dbReference>
<dbReference type="Gene3D" id="2.60.120.260">
    <property type="entry name" value="Galactose-binding domain-like"/>
    <property type="match status" value="1"/>
</dbReference>
<reference evidence="5" key="1">
    <citation type="submission" date="2017-04" db="EMBL/GenBank/DDBJ databases">
        <authorList>
            <person name="Varghese N."/>
            <person name="Submissions S."/>
        </authorList>
    </citation>
    <scope>NUCLEOTIDE SEQUENCE [LARGE SCALE GENOMIC DNA]</scope>
    <source>
        <strain evidence="5">Dd16</strain>
    </source>
</reference>
<dbReference type="PANTHER" id="PTHR43056:SF10">
    <property type="entry name" value="COCE_NOND FAMILY, PUTATIVE (AFU_ORTHOLOGUE AFUA_7G00600)-RELATED"/>
    <property type="match status" value="1"/>
</dbReference>
<sequence>MRALRSIVAAFALAIATPGAAAEPNTPDAAKIAFRWDVKIPLRDGTQLSANVYLPKGQAAPAPCIFTLTPYIAQSYHDRGVYFAAHGLPFLTVDARGRGNSEGTFRPLIQEAEDGHDVVEWLAKQPYCNGKVSMWGGSYAGYNQWAAAKEAPPHLATIVPVASPYPGADFPARNNIFYPYLLQWLNFTSGKASQGNIFGDGDFWGAIARRRFEEGVAFNTLERELGGDQATLREWISHPAVDAWYDSYAPTDAQFRAFSMPILTITGSYDGDQPGAFAFYKKHMALGSPEARANHYLIVGPWDHAGTRTPRAEVGGLTFGKESLVDLNKLHVDWYNWTMAGGARPAFLEKRVAYYVMGADRWRYADTLEGVTAEERPFYLDSDGGGATRVMASGALNPARPGAGRPDRYVYDPRDTSRAALEASIDPSLLTDQQLVLAGDGKQLVYHSAPFDKDTEVSGFFRLSAWIAIDTPDTDFRAAVYEIDGTGRSILLTDDIKRARFRESPRQAKLVTTRAAQRYDFDSFMFVSRRIAKGSRLRLVIGPLNSIWTQKNYNSGGDVSAETMADARPVTVTLHHDRARPSALYVPIGQPE</sequence>